<keyword evidence="3" id="KW-0804">Transcription</keyword>
<sequence>MERIALAISTPSLHRRVGDALAEPGWEIVACDGPTEVPARQAHVVVAESEVLTTRPVLPDTVPLIVLVCGSDDAFWRSPLSRRAAGVVDRDDPDRGFVSAVHQVLRGRGWISPELVPHVLAGMTPQSAPSGRFEQLTDREHDVAALVAAGMSNSEIAKKLTIERSTVKFHVSNVLRKLECRDRAQLAVLLNSGRPTPRLRAV</sequence>
<dbReference type="OrthoDB" id="3171430at2"/>
<dbReference type="InterPro" id="IPR016032">
    <property type="entry name" value="Sig_transdc_resp-reg_C-effctor"/>
</dbReference>
<feature type="domain" description="HTH luxR-type" evidence="4">
    <location>
        <begin position="129"/>
        <end position="194"/>
    </location>
</feature>
<dbReference type="GO" id="GO:0003677">
    <property type="term" value="F:DNA binding"/>
    <property type="evidence" value="ECO:0007669"/>
    <property type="project" value="UniProtKB-KW"/>
</dbReference>
<dbReference type="PROSITE" id="PS50043">
    <property type="entry name" value="HTH_LUXR_2"/>
    <property type="match status" value="1"/>
</dbReference>
<protein>
    <recommendedName>
        <fullName evidence="4">HTH luxR-type domain-containing protein</fullName>
    </recommendedName>
</protein>
<dbReference type="Gene3D" id="3.40.50.2300">
    <property type="match status" value="1"/>
</dbReference>
<dbReference type="PROSITE" id="PS00622">
    <property type="entry name" value="HTH_LUXR_1"/>
    <property type="match status" value="1"/>
</dbReference>
<evidence type="ECO:0000313" key="6">
    <source>
        <dbReference type="Proteomes" id="UP000319210"/>
    </source>
</evidence>
<proteinExistence type="predicted"/>
<evidence type="ECO:0000256" key="1">
    <source>
        <dbReference type="ARBA" id="ARBA00023015"/>
    </source>
</evidence>
<gene>
    <name evidence="5" type="ORF">SCA03_45470</name>
</gene>
<evidence type="ECO:0000256" key="2">
    <source>
        <dbReference type="ARBA" id="ARBA00023125"/>
    </source>
</evidence>
<dbReference type="GO" id="GO:0006355">
    <property type="term" value="P:regulation of DNA-templated transcription"/>
    <property type="evidence" value="ECO:0007669"/>
    <property type="project" value="InterPro"/>
</dbReference>
<organism evidence="5 6">
    <name type="scientific">Streptomyces cacaoi</name>
    <dbReference type="NCBI Taxonomy" id="1898"/>
    <lineage>
        <taxon>Bacteria</taxon>
        <taxon>Bacillati</taxon>
        <taxon>Actinomycetota</taxon>
        <taxon>Actinomycetes</taxon>
        <taxon>Kitasatosporales</taxon>
        <taxon>Streptomycetaceae</taxon>
        <taxon>Streptomyces</taxon>
    </lineage>
</organism>
<keyword evidence="6" id="KW-1185">Reference proteome</keyword>
<dbReference type="SMART" id="SM00421">
    <property type="entry name" value="HTH_LUXR"/>
    <property type="match status" value="1"/>
</dbReference>
<evidence type="ECO:0000259" key="4">
    <source>
        <dbReference type="PROSITE" id="PS50043"/>
    </source>
</evidence>
<keyword evidence="1" id="KW-0805">Transcription regulation</keyword>
<dbReference type="PANTHER" id="PTHR44688">
    <property type="entry name" value="DNA-BINDING TRANSCRIPTIONAL ACTIVATOR DEVR_DOSR"/>
    <property type="match status" value="1"/>
</dbReference>
<dbReference type="EMBL" id="BJMM01000026">
    <property type="protein sequence ID" value="GEB51996.1"/>
    <property type="molecule type" value="Genomic_DNA"/>
</dbReference>
<comment type="caution">
    <text evidence="5">The sequence shown here is derived from an EMBL/GenBank/DDBJ whole genome shotgun (WGS) entry which is preliminary data.</text>
</comment>
<name>A0A4Y3R2N3_STRCI</name>
<dbReference type="PRINTS" id="PR00038">
    <property type="entry name" value="HTHLUXR"/>
</dbReference>
<dbReference type="CDD" id="cd06170">
    <property type="entry name" value="LuxR_C_like"/>
    <property type="match status" value="1"/>
</dbReference>
<dbReference type="Pfam" id="PF00196">
    <property type="entry name" value="GerE"/>
    <property type="match status" value="1"/>
</dbReference>
<dbReference type="InterPro" id="IPR000792">
    <property type="entry name" value="Tscrpt_reg_LuxR_C"/>
</dbReference>
<dbReference type="RefSeq" id="WP_078873914.1">
    <property type="nucleotide sequence ID" value="NZ_BJMM01000026.1"/>
</dbReference>
<dbReference type="PANTHER" id="PTHR44688:SF16">
    <property type="entry name" value="DNA-BINDING TRANSCRIPTIONAL ACTIVATOR DEVR_DOSR"/>
    <property type="match status" value="1"/>
</dbReference>
<accession>A0A4Y3R2N3</accession>
<dbReference type="SUPFAM" id="SSF46894">
    <property type="entry name" value="C-terminal effector domain of the bipartite response regulators"/>
    <property type="match status" value="1"/>
</dbReference>
<dbReference type="Proteomes" id="UP000319210">
    <property type="component" value="Unassembled WGS sequence"/>
</dbReference>
<evidence type="ECO:0000256" key="3">
    <source>
        <dbReference type="ARBA" id="ARBA00023163"/>
    </source>
</evidence>
<evidence type="ECO:0000313" key="5">
    <source>
        <dbReference type="EMBL" id="GEB51996.1"/>
    </source>
</evidence>
<reference evidence="5 6" key="1">
    <citation type="submission" date="2019-06" db="EMBL/GenBank/DDBJ databases">
        <title>Whole genome shotgun sequence of Streptomyces cacaoi subsp. cacaoi NBRC 12748.</title>
        <authorList>
            <person name="Hosoyama A."/>
            <person name="Uohara A."/>
            <person name="Ohji S."/>
            <person name="Ichikawa N."/>
        </authorList>
    </citation>
    <scope>NUCLEOTIDE SEQUENCE [LARGE SCALE GENOMIC DNA]</scope>
    <source>
        <strain evidence="5 6">NBRC 12748</strain>
    </source>
</reference>
<dbReference type="AlphaFoldDB" id="A0A4Y3R2N3"/>
<keyword evidence="2" id="KW-0238">DNA-binding</keyword>